<dbReference type="EMBL" id="JAYMYQ010000001">
    <property type="protein sequence ID" value="KAK7358644.1"/>
    <property type="molecule type" value="Genomic_DNA"/>
</dbReference>
<organism evidence="1 2">
    <name type="scientific">Canavalia gladiata</name>
    <name type="common">Sword bean</name>
    <name type="synonym">Dolichos gladiatus</name>
    <dbReference type="NCBI Taxonomy" id="3824"/>
    <lineage>
        <taxon>Eukaryota</taxon>
        <taxon>Viridiplantae</taxon>
        <taxon>Streptophyta</taxon>
        <taxon>Embryophyta</taxon>
        <taxon>Tracheophyta</taxon>
        <taxon>Spermatophyta</taxon>
        <taxon>Magnoliopsida</taxon>
        <taxon>eudicotyledons</taxon>
        <taxon>Gunneridae</taxon>
        <taxon>Pentapetalae</taxon>
        <taxon>rosids</taxon>
        <taxon>fabids</taxon>
        <taxon>Fabales</taxon>
        <taxon>Fabaceae</taxon>
        <taxon>Papilionoideae</taxon>
        <taxon>50 kb inversion clade</taxon>
        <taxon>NPAAA clade</taxon>
        <taxon>indigoferoid/millettioid clade</taxon>
        <taxon>Phaseoleae</taxon>
        <taxon>Canavalia</taxon>
    </lineage>
</organism>
<dbReference type="Proteomes" id="UP001367508">
    <property type="component" value="Unassembled WGS sequence"/>
</dbReference>
<evidence type="ECO:0000313" key="2">
    <source>
        <dbReference type="Proteomes" id="UP001367508"/>
    </source>
</evidence>
<name>A0AAN9MU94_CANGL</name>
<comment type="caution">
    <text evidence="1">The sequence shown here is derived from an EMBL/GenBank/DDBJ whole genome shotgun (WGS) entry which is preliminary data.</text>
</comment>
<protein>
    <submittedName>
        <fullName evidence="1">Uncharacterized protein</fullName>
    </submittedName>
</protein>
<sequence>MCLDLLSVHCYVDVKIIPARYQFNTMTRRGTNLLWGGVGLGDLEFNVYSVDALFFSSSPAEIFYPSITICH</sequence>
<gene>
    <name evidence="1" type="ORF">VNO77_00582</name>
</gene>
<accession>A0AAN9MU94</accession>
<reference evidence="1 2" key="1">
    <citation type="submission" date="2024-01" db="EMBL/GenBank/DDBJ databases">
        <title>The genomes of 5 underutilized Papilionoideae crops provide insights into root nodulation and disease resistanc.</title>
        <authorList>
            <person name="Jiang F."/>
        </authorList>
    </citation>
    <scope>NUCLEOTIDE SEQUENCE [LARGE SCALE GENOMIC DNA]</scope>
    <source>
        <strain evidence="1">LVBAO_FW01</strain>
        <tissue evidence="1">Leaves</tissue>
    </source>
</reference>
<evidence type="ECO:0000313" key="1">
    <source>
        <dbReference type="EMBL" id="KAK7358644.1"/>
    </source>
</evidence>
<keyword evidence="2" id="KW-1185">Reference proteome</keyword>
<proteinExistence type="predicted"/>
<dbReference type="AlphaFoldDB" id="A0AAN9MU94"/>